<evidence type="ECO:0000259" key="1">
    <source>
        <dbReference type="PROSITE" id="PS50043"/>
    </source>
</evidence>
<sequence>MKQCSSPPRQQIRLCMASDGARIAYATCGSGPPLIKAANWLSHLELDFSSPVWSHLMLELCQHHTLIRYDQRGCGLSDRDVADISFDAWLRDLETVVDACGIERFPLLGISQGASIAVAYAVAHPERVTHLVLHGGYARGRLKRTNDPALHEEAEMLVRLAEIGWGKSNPAFRQFFTTQFIPGGSPEQHRWFNELERMTTTPRNAARIMRVFNEIDVFDLLPKVECPVLVLHASGDARVPFDESRLIAGMIPGARFVPLESDNHLVLEAEPAWQRWRDEVRGFLPALTAPDPAFAMLTPRERDIVKLLAGGRDNAQIAARLALSEKTVRNHLTSIFSKLEVDSRGQAIVLARRAGFDDVSS</sequence>
<dbReference type="GO" id="GO:0003677">
    <property type="term" value="F:DNA binding"/>
    <property type="evidence" value="ECO:0007669"/>
    <property type="project" value="InterPro"/>
</dbReference>
<proteinExistence type="predicted"/>
<dbReference type="eggNOG" id="COG2267">
    <property type="taxonomic scope" value="Bacteria"/>
</dbReference>
<dbReference type="InterPro" id="IPR050471">
    <property type="entry name" value="AB_hydrolase"/>
</dbReference>
<reference evidence="2 3" key="1">
    <citation type="submission" date="2014-03" db="EMBL/GenBank/DDBJ databases">
        <title>Draft Genome Sequences of Four Burkholderia Strains.</title>
        <authorList>
            <person name="Liu X.Y."/>
            <person name="Li C.X."/>
            <person name="Xu J.H."/>
        </authorList>
    </citation>
    <scope>NUCLEOTIDE SEQUENCE [LARGE SCALE GENOMIC DNA]</scope>
    <source>
        <strain evidence="2 3">R27</strain>
    </source>
</reference>
<dbReference type="InterPro" id="IPR000073">
    <property type="entry name" value="AB_hydrolase_1"/>
</dbReference>
<dbReference type="CDD" id="cd06170">
    <property type="entry name" value="LuxR_C_like"/>
    <property type="match status" value="1"/>
</dbReference>
<dbReference type="STRING" id="1071679.BG57_05395"/>
<protein>
    <submittedName>
        <fullName evidence="2">LuxR family transcriptional regulator</fullName>
    </submittedName>
</protein>
<dbReference type="Gene3D" id="3.40.50.1820">
    <property type="entry name" value="alpha/beta hydrolase"/>
    <property type="match status" value="1"/>
</dbReference>
<dbReference type="InterPro" id="IPR000792">
    <property type="entry name" value="Tscrpt_reg_LuxR_C"/>
</dbReference>
<dbReference type="Pfam" id="PF00196">
    <property type="entry name" value="GerE"/>
    <property type="match status" value="1"/>
</dbReference>
<organism evidence="2 3">
    <name type="scientific">Caballeronia grimmiae</name>
    <dbReference type="NCBI Taxonomy" id="1071679"/>
    <lineage>
        <taxon>Bacteria</taxon>
        <taxon>Pseudomonadati</taxon>
        <taxon>Pseudomonadota</taxon>
        <taxon>Betaproteobacteria</taxon>
        <taxon>Burkholderiales</taxon>
        <taxon>Burkholderiaceae</taxon>
        <taxon>Caballeronia</taxon>
    </lineage>
</organism>
<dbReference type="OrthoDB" id="135231at2"/>
<dbReference type="Gene3D" id="1.10.10.10">
    <property type="entry name" value="Winged helix-like DNA-binding domain superfamily/Winged helix DNA-binding domain"/>
    <property type="match status" value="1"/>
</dbReference>
<dbReference type="Proteomes" id="UP000027439">
    <property type="component" value="Unassembled WGS sequence"/>
</dbReference>
<comment type="caution">
    <text evidence="2">The sequence shown here is derived from an EMBL/GenBank/DDBJ whole genome shotgun (WGS) entry which is preliminary data.</text>
</comment>
<gene>
    <name evidence="2" type="ORF">BG57_05395</name>
</gene>
<dbReference type="PRINTS" id="PR00111">
    <property type="entry name" value="ABHYDROLASE"/>
</dbReference>
<dbReference type="InterPro" id="IPR029058">
    <property type="entry name" value="AB_hydrolase_fold"/>
</dbReference>
<name>A0A069P1T2_9BURK</name>
<dbReference type="Pfam" id="PF00561">
    <property type="entry name" value="Abhydrolase_1"/>
    <property type="match status" value="1"/>
</dbReference>
<dbReference type="SUPFAM" id="SSF53474">
    <property type="entry name" value="alpha/beta-Hydrolases"/>
    <property type="match status" value="1"/>
</dbReference>
<dbReference type="PANTHER" id="PTHR43433:SF8">
    <property type="entry name" value="BIFUNCTIONAL LIPASE_ADENYLATE CYCLASE LIPJ"/>
    <property type="match status" value="1"/>
</dbReference>
<dbReference type="SMART" id="SM00421">
    <property type="entry name" value="HTH_LUXR"/>
    <property type="match status" value="1"/>
</dbReference>
<dbReference type="PRINTS" id="PR00038">
    <property type="entry name" value="HTHLUXR"/>
</dbReference>
<evidence type="ECO:0000313" key="3">
    <source>
        <dbReference type="Proteomes" id="UP000027439"/>
    </source>
</evidence>
<dbReference type="PROSITE" id="PS00622">
    <property type="entry name" value="HTH_LUXR_1"/>
    <property type="match status" value="1"/>
</dbReference>
<feature type="domain" description="HTH luxR-type" evidence="1">
    <location>
        <begin position="290"/>
        <end position="355"/>
    </location>
</feature>
<dbReference type="PROSITE" id="PS50043">
    <property type="entry name" value="HTH_LUXR_2"/>
    <property type="match status" value="1"/>
</dbReference>
<dbReference type="RefSeq" id="WP_035965880.1">
    <property type="nucleotide sequence ID" value="NZ_BMEG01000002.1"/>
</dbReference>
<accession>A0A069P1T2</accession>
<dbReference type="PANTHER" id="PTHR43433">
    <property type="entry name" value="HYDROLASE, ALPHA/BETA FOLD FAMILY PROTEIN"/>
    <property type="match status" value="1"/>
</dbReference>
<dbReference type="eggNOG" id="COG2197">
    <property type="taxonomic scope" value="Bacteria"/>
</dbReference>
<dbReference type="InterPro" id="IPR036388">
    <property type="entry name" value="WH-like_DNA-bd_sf"/>
</dbReference>
<dbReference type="GO" id="GO:0006355">
    <property type="term" value="P:regulation of DNA-templated transcription"/>
    <property type="evidence" value="ECO:0007669"/>
    <property type="project" value="InterPro"/>
</dbReference>
<evidence type="ECO:0000313" key="2">
    <source>
        <dbReference type="EMBL" id="KDR34422.1"/>
    </source>
</evidence>
<dbReference type="AlphaFoldDB" id="A0A069P1T2"/>
<dbReference type="SUPFAM" id="SSF46894">
    <property type="entry name" value="C-terminal effector domain of the bipartite response regulators"/>
    <property type="match status" value="1"/>
</dbReference>
<dbReference type="InterPro" id="IPR016032">
    <property type="entry name" value="Sig_transdc_resp-reg_C-effctor"/>
</dbReference>
<dbReference type="EMBL" id="JFHE01000013">
    <property type="protein sequence ID" value="KDR34422.1"/>
    <property type="molecule type" value="Genomic_DNA"/>
</dbReference>